<dbReference type="AlphaFoldDB" id="A0A5M9JZ31"/>
<evidence type="ECO:0000256" key="1">
    <source>
        <dbReference type="SAM" id="MobiDB-lite"/>
    </source>
</evidence>
<feature type="region of interest" description="Disordered" evidence="1">
    <location>
        <begin position="1"/>
        <end position="57"/>
    </location>
</feature>
<evidence type="ECO:0000313" key="3">
    <source>
        <dbReference type="Proteomes" id="UP000322873"/>
    </source>
</evidence>
<sequence>MHTRDTPQSKSPACTHPHQPVPRTSEQHARSAKRRVGCDDAKGKYTPRIRSPRLHHPQITIRWRDSTMQGTRLAGAGGGGGNVTPCLQPYGVFGIYFFGRRWGRGRGLA</sequence>
<reference evidence="2 3" key="1">
    <citation type="submission" date="2019-06" db="EMBL/GenBank/DDBJ databases">
        <title>Genome Sequence of the Brown Rot Fungal Pathogen Monilinia fructicola.</title>
        <authorList>
            <person name="De Miccolis Angelini R.M."/>
            <person name="Landi L."/>
            <person name="Abate D."/>
            <person name="Pollastro S."/>
            <person name="Romanazzi G."/>
            <person name="Faretra F."/>
        </authorList>
    </citation>
    <scope>NUCLEOTIDE SEQUENCE [LARGE SCALE GENOMIC DNA]</scope>
    <source>
        <strain evidence="2 3">Mfrc123</strain>
    </source>
</reference>
<protein>
    <submittedName>
        <fullName evidence="2">Uncharacterized protein</fullName>
    </submittedName>
</protein>
<feature type="compositionally biased region" description="Basic residues" evidence="1">
    <location>
        <begin position="45"/>
        <end position="56"/>
    </location>
</feature>
<organism evidence="2 3">
    <name type="scientific">Monilinia fructicola</name>
    <name type="common">Brown rot fungus</name>
    <name type="synonym">Ciboria fructicola</name>
    <dbReference type="NCBI Taxonomy" id="38448"/>
    <lineage>
        <taxon>Eukaryota</taxon>
        <taxon>Fungi</taxon>
        <taxon>Dikarya</taxon>
        <taxon>Ascomycota</taxon>
        <taxon>Pezizomycotina</taxon>
        <taxon>Leotiomycetes</taxon>
        <taxon>Helotiales</taxon>
        <taxon>Sclerotiniaceae</taxon>
        <taxon>Monilinia</taxon>
    </lineage>
</organism>
<dbReference type="Proteomes" id="UP000322873">
    <property type="component" value="Unassembled WGS sequence"/>
</dbReference>
<dbReference type="EMBL" id="VICG01000003">
    <property type="protein sequence ID" value="KAA8573763.1"/>
    <property type="molecule type" value="Genomic_DNA"/>
</dbReference>
<accession>A0A5M9JZ31</accession>
<name>A0A5M9JZ31_MONFR</name>
<gene>
    <name evidence="2" type="ORF">EYC84_005325</name>
</gene>
<keyword evidence="3" id="KW-1185">Reference proteome</keyword>
<proteinExistence type="predicted"/>
<comment type="caution">
    <text evidence="2">The sequence shown here is derived from an EMBL/GenBank/DDBJ whole genome shotgun (WGS) entry which is preliminary data.</text>
</comment>
<evidence type="ECO:0000313" key="2">
    <source>
        <dbReference type="EMBL" id="KAA8573763.1"/>
    </source>
</evidence>